<dbReference type="Proteomes" id="UP000324222">
    <property type="component" value="Unassembled WGS sequence"/>
</dbReference>
<keyword evidence="3" id="KW-1185">Reference proteome</keyword>
<proteinExistence type="predicted"/>
<comment type="caution">
    <text evidence="2">The sequence shown here is derived from an EMBL/GenBank/DDBJ whole genome shotgun (WGS) entry which is preliminary data.</text>
</comment>
<feature type="transmembrane region" description="Helical" evidence="1">
    <location>
        <begin position="6"/>
        <end position="30"/>
    </location>
</feature>
<accession>A0A5B7KC39</accession>
<gene>
    <name evidence="2" type="ORF">E2C01_098443</name>
</gene>
<evidence type="ECO:0000313" key="3">
    <source>
        <dbReference type="Proteomes" id="UP000324222"/>
    </source>
</evidence>
<evidence type="ECO:0000313" key="2">
    <source>
        <dbReference type="EMBL" id="MPD02838.1"/>
    </source>
</evidence>
<keyword evidence="1" id="KW-0812">Transmembrane</keyword>
<dbReference type="EMBL" id="VSRR010133325">
    <property type="protein sequence ID" value="MPD02838.1"/>
    <property type="molecule type" value="Genomic_DNA"/>
</dbReference>
<organism evidence="2 3">
    <name type="scientific">Portunus trituberculatus</name>
    <name type="common">Swimming crab</name>
    <name type="synonym">Neptunus trituberculatus</name>
    <dbReference type="NCBI Taxonomy" id="210409"/>
    <lineage>
        <taxon>Eukaryota</taxon>
        <taxon>Metazoa</taxon>
        <taxon>Ecdysozoa</taxon>
        <taxon>Arthropoda</taxon>
        <taxon>Crustacea</taxon>
        <taxon>Multicrustacea</taxon>
        <taxon>Malacostraca</taxon>
        <taxon>Eumalacostraca</taxon>
        <taxon>Eucarida</taxon>
        <taxon>Decapoda</taxon>
        <taxon>Pleocyemata</taxon>
        <taxon>Brachyura</taxon>
        <taxon>Eubrachyura</taxon>
        <taxon>Portunoidea</taxon>
        <taxon>Portunidae</taxon>
        <taxon>Portuninae</taxon>
        <taxon>Portunus</taxon>
    </lineage>
</organism>
<sequence>MVIVVAVMMMVVVVVVIAVMVKVMVVEVVVPSALTWRYTHTGLSSREFVLGSHNDLRDSARSLRLSGRVTTARDGGGLTRDEARPSVGSRSDVLSETWQSETQDFYRYSRTLCSFTVTIFKDHSDD</sequence>
<evidence type="ECO:0000256" key="1">
    <source>
        <dbReference type="SAM" id="Phobius"/>
    </source>
</evidence>
<name>A0A5B7KC39_PORTR</name>
<keyword evidence="1" id="KW-0472">Membrane</keyword>
<keyword evidence="1" id="KW-1133">Transmembrane helix</keyword>
<protein>
    <submittedName>
        <fullName evidence="2">Uncharacterized protein</fullName>
    </submittedName>
</protein>
<reference evidence="2 3" key="1">
    <citation type="submission" date="2019-05" db="EMBL/GenBank/DDBJ databases">
        <title>Another draft genome of Portunus trituberculatus and its Hox gene families provides insights of decapod evolution.</title>
        <authorList>
            <person name="Jeong J.-H."/>
            <person name="Song I."/>
            <person name="Kim S."/>
            <person name="Choi T."/>
            <person name="Kim D."/>
            <person name="Ryu S."/>
            <person name="Kim W."/>
        </authorList>
    </citation>
    <scope>NUCLEOTIDE SEQUENCE [LARGE SCALE GENOMIC DNA]</scope>
    <source>
        <tissue evidence="2">Muscle</tissue>
    </source>
</reference>
<dbReference type="AlphaFoldDB" id="A0A5B7KC39"/>